<proteinExistence type="predicted"/>
<dbReference type="Proteomes" id="UP001295423">
    <property type="component" value="Unassembled WGS sequence"/>
</dbReference>
<feature type="transmembrane region" description="Helical" evidence="1">
    <location>
        <begin position="50"/>
        <end position="68"/>
    </location>
</feature>
<comment type="caution">
    <text evidence="2">The sequence shown here is derived from an EMBL/GenBank/DDBJ whole genome shotgun (WGS) entry which is preliminary data.</text>
</comment>
<accession>A0AAD2JGG5</accession>
<dbReference type="AlphaFoldDB" id="A0AAD2JGG5"/>
<evidence type="ECO:0000313" key="3">
    <source>
        <dbReference type="Proteomes" id="UP001295423"/>
    </source>
</evidence>
<keyword evidence="1" id="KW-1133">Transmembrane helix</keyword>
<organism evidence="2 3">
    <name type="scientific">Cylindrotheca closterium</name>
    <dbReference type="NCBI Taxonomy" id="2856"/>
    <lineage>
        <taxon>Eukaryota</taxon>
        <taxon>Sar</taxon>
        <taxon>Stramenopiles</taxon>
        <taxon>Ochrophyta</taxon>
        <taxon>Bacillariophyta</taxon>
        <taxon>Bacillariophyceae</taxon>
        <taxon>Bacillariophycidae</taxon>
        <taxon>Bacillariales</taxon>
        <taxon>Bacillariaceae</taxon>
        <taxon>Cylindrotheca</taxon>
    </lineage>
</organism>
<gene>
    <name evidence="2" type="ORF">CYCCA115_LOCUS11231</name>
</gene>
<reference evidence="2" key="1">
    <citation type="submission" date="2023-08" db="EMBL/GenBank/DDBJ databases">
        <authorList>
            <person name="Audoor S."/>
            <person name="Bilcke G."/>
        </authorList>
    </citation>
    <scope>NUCLEOTIDE SEQUENCE</scope>
</reference>
<name>A0AAD2JGG5_9STRA</name>
<keyword evidence="1" id="KW-0812">Transmembrane</keyword>
<evidence type="ECO:0000313" key="2">
    <source>
        <dbReference type="EMBL" id="CAJ1947623.1"/>
    </source>
</evidence>
<keyword evidence="3" id="KW-1185">Reference proteome</keyword>
<protein>
    <submittedName>
        <fullName evidence="2">Uncharacterized protein</fullName>
    </submittedName>
</protein>
<dbReference type="EMBL" id="CAKOGP040001735">
    <property type="protein sequence ID" value="CAJ1947623.1"/>
    <property type="molecule type" value="Genomic_DNA"/>
</dbReference>
<keyword evidence="1" id="KW-0472">Membrane</keyword>
<feature type="transmembrane region" description="Helical" evidence="1">
    <location>
        <begin position="12"/>
        <end position="30"/>
    </location>
</feature>
<sequence length="117" mass="12895">MGDWQATSQFCAVYSIVGALFMFMVAMMLTYQPELIAGFDDYEAATKNTYGAMTFFFVTFVTSIVYLIKESVFGTDDRTRQSGIDYEGVGSSGGSAIMEEYAMNFDLPPSIHAGYST</sequence>
<evidence type="ECO:0000256" key="1">
    <source>
        <dbReference type="SAM" id="Phobius"/>
    </source>
</evidence>